<accession>A0AC34QJJ0</accession>
<sequence length="68" mass="8060">MFIISKIVRGRRLLQEMEEDTKENEHKKQQKKKDKEMKEILNFEDNPPDTSTSVQPSDAMTGILNRRK</sequence>
<dbReference type="WBParaSite" id="JU765_v2.g16905.t1">
    <property type="protein sequence ID" value="JU765_v2.g16905.t1"/>
    <property type="gene ID" value="JU765_v2.g16905"/>
</dbReference>
<protein>
    <submittedName>
        <fullName evidence="2">Uncharacterized protein</fullName>
    </submittedName>
</protein>
<name>A0AC34QJJ0_9BILA</name>
<organism evidence="1 2">
    <name type="scientific">Panagrolaimus sp. JU765</name>
    <dbReference type="NCBI Taxonomy" id="591449"/>
    <lineage>
        <taxon>Eukaryota</taxon>
        <taxon>Metazoa</taxon>
        <taxon>Ecdysozoa</taxon>
        <taxon>Nematoda</taxon>
        <taxon>Chromadorea</taxon>
        <taxon>Rhabditida</taxon>
        <taxon>Tylenchina</taxon>
        <taxon>Panagrolaimomorpha</taxon>
        <taxon>Panagrolaimoidea</taxon>
        <taxon>Panagrolaimidae</taxon>
        <taxon>Panagrolaimus</taxon>
    </lineage>
</organism>
<reference evidence="2" key="1">
    <citation type="submission" date="2022-11" db="UniProtKB">
        <authorList>
            <consortium name="WormBaseParasite"/>
        </authorList>
    </citation>
    <scope>IDENTIFICATION</scope>
</reference>
<evidence type="ECO:0000313" key="2">
    <source>
        <dbReference type="WBParaSite" id="JU765_v2.g16905.t1"/>
    </source>
</evidence>
<proteinExistence type="predicted"/>
<evidence type="ECO:0000313" key="1">
    <source>
        <dbReference type="Proteomes" id="UP000887576"/>
    </source>
</evidence>
<dbReference type="Proteomes" id="UP000887576">
    <property type="component" value="Unplaced"/>
</dbReference>